<feature type="transmembrane region" description="Helical" evidence="1">
    <location>
        <begin position="200"/>
        <end position="218"/>
    </location>
</feature>
<feature type="transmembrane region" description="Helical" evidence="1">
    <location>
        <begin position="104"/>
        <end position="122"/>
    </location>
</feature>
<proteinExistence type="predicted"/>
<dbReference type="EMBL" id="BMMI01000006">
    <property type="protein sequence ID" value="GGL73979.1"/>
    <property type="molecule type" value="Genomic_DNA"/>
</dbReference>
<keyword evidence="1" id="KW-0472">Membrane</keyword>
<evidence type="ECO:0000313" key="2">
    <source>
        <dbReference type="EMBL" id="GGL73979.1"/>
    </source>
</evidence>
<organism evidence="2 3">
    <name type="scientific">Modestobacter marinus</name>
    <dbReference type="NCBI Taxonomy" id="477641"/>
    <lineage>
        <taxon>Bacteria</taxon>
        <taxon>Bacillati</taxon>
        <taxon>Actinomycetota</taxon>
        <taxon>Actinomycetes</taxon>
        <taxon>Geodermatophilales</taxon>
        <taxon>Geodermatophilaceae</taxon>
        <taxon>Modestobacter</taxon>
    </lineage>
</organism>
<gene>
    <name evidence="2" type="ORF">GCM10011589_32540</name>
</gene>
<keyword evidence="3" id="KW-1185">Reference proteome</keyword>
<name>A0ABQ2G3Q4_9ACTN</name>
<evidence type="ECO:0000256" key="1">
    <source>
        <dbReference type="SAM" id="Phobius"/>
    </source>
</evidence>
<dbReference type="Proteomes" id="UP000648663">
    <property type="component" value="Unassembled WGS sequence"/>
</dbReference>
<evidence type="ECO:0000313" key="3">
    <source>
        <dbReference type="Proteomes" id="UP000648663"/>
    </source>
</evidence>
<sequence>MLPQATCWRSKIAYGIVATMDPTSARTGRAETDDDRRWAHALAALGRTSSDSTRLLRSSRLLTWSWVLALTVLALAGALLLAVLSTDALVPDPGPSGGWEAAGLVVQGAGLAVMFGYGLVAWRSGLFRAAWSRPAAELSRAQRRSLIAQIRGRAEVDPAGLPLARDVGRRLVLQHHQLLLFVGIVVQQVGRAIGAPTRSALVLTAVATVVLLIAAALMHREARQAERFLVDHPDSGSRD</sequence>
<feature type="transmembrane region" description="Helical" evidence="1">
    <location>
        <begin position="178"/>
        <end position="194"/>
    </location>
</feature>
<reference evidence="3" key="1">
    <citation type="journal article" date="2019" name="Int. J. Syst. Evol. Microbiol.">
        <title>The Global Catalogue of Microorganisms (GCM) 10K type strain sequencing project: providing services to taxonomists for standard genome sequencing and annotation.</title>
        <authorList>
            <consortium name="The Broad Institute Genomics Platform"/>
            <consortium name="The Broad Institute Genome Sequencing Center for Infectious Disease"/>
            <person name="Wu L."/>
            <person name="Ma J."/>
        </authorList>
    </citation>
    <scope>NUCLEOTIDE SEQUENCE [LARGE SCALE GENOMIC DNA]</scope>
    <source>
        <strain evidence="3">CGMCC 4.5581</strain>
    </source>
</reference>
<keyword evidence="1" id="KW-0812">Transmembrane</keyword>
<comment type="caution">
    <text evidence="2">The sequence shown here is derived from an EMBL/GenBank/DDBJ whole genome shotgun (WGS) entry which is preliminary data.</text>
</comment>
<feature type="transmembrane region" description="Helical" evidence="1">
    <location>
        <begin position="61"/>
        <end position="84"/>
    </location>
</feature>
<accession>A0ABQ2G3Q4</accession>
<keyword evidence="1" id="KW-1133">Transmembrane helix</keyword>
<protein>
    <submittedName>
        <fullName evidence="2">Uncharacterized protein</fullName>
    </submittedName>
</protein>